<evidence type="ECO:0000313" key="2">
    <source>
        <dbReference type="Proteomes" id="UP000197138"/>
    </source>
</evidence>
<protein>
    <submittedName>
        <fullName evidence="1">Uncharacterized protein</fullName>
    </submittedName>
</protein>
<accession>A0A218XHI9</accession>
<reference evidence="2" key="1">
    <citation type="journal article" date="2017" name="Plant J.">
        <title>The pomegranate (Punica granatum L.) genome and the genomics of punicalagin biosynthesis.</title>
        <authorList>
            <person name="Qin G."/>
            <person name="Xu C."/>
            <person name="Ming R."/>
            <person name="Tang H."/>
            <person name="Guyot R."/>
            <person name="Kramer E.M."/>
            <person name="Hu Y."/>
            <person name="Yi X."/>
            <person name="Qi Y."/>
            <person name="Xu X."/>
            <person name="Gao Z."/>
            <person name="Pan H."/>
            <person name="Jian J."/>
            <person name="Tian Y."/>
            <person name="Yue Z."/>
            <person name="Xu Y."/>
        </authorList>
    </citation>
    <scope>NUCLEOTIDE SEQUENCE [LARGE SCALE GENOMIC DNA]</scope>
    <source>
        <strain evidence="2">cv. Dabenzi</strain>
    </source>
</reference>
<proteinExistence type="predicted"/>
<dbReference type="AlphaFoldDB" id="A0A218XHI9"/>
<organism evidence="1 2">
    <name type="scientific">Punica granatum</name>
    <name type="common">Pomegranate</name>
    <dbReference type="NCBI Taxonomy" id="22663"/>
    <lineage>
        <taxon>Eukaryota</taxon>
        <taxon>Viridiplantae</taxon>
        <taxon>Streptophyta</taxon>
        <taxon>Embryophyta</taxon>
        <taxon>Tracheophyta</taxon>
        <taxon>Spermatophyta</taxon>
        <taxon>Magnoliopsida</taxon>
        <taxon>eudicotyledons</taxon>
        <taxon>Gunneridae</taxon>
        <taxon>Pentapetalae</taxon>
        <taxon>rosids</taxon>
        <taxon>malvids</taxon>
        <taxon>Myrtales</taxon>
        <taxon>Lythraceae</taxon>
        <taxon>Punica</taxon>
    </lineage>
</organism>
<sequence length="65" mass="7523">MARNIKRELRNPTVEDRELRAQADRIVPKFVELMNLNITFNVGGSIVLAQNLAFYCQQFAKMIIL</sequence>
<comment type="caution">
    <text evidence="1">The sequence shown here is derived from an EMBL/GenBank/DDBJ whole genome shotgun (WGS) entry which is preliminary data.</text>
</comment>
<name>A0A218XHI9_PUNGR</name>
<evidence type="ECO:0000313" key="1">
    <source>
        <dbReference type="EMBL" id="OWM84403.1"/>
    </source>
</evidence>
<dbReference type="Proteomes" id="UP000197138">
    <property type="component" value="Unassembled WGS sequence"/>
</dbReference>
<dbReference type="EMBL" id="MTKT01001584">
    <property type="protein sequence ID" value="OWM84403.1"/>
    <property type="molecule type" value="Genomic_DNA"/>
</dbReference>
<gene>
    <name evidence="1" type="ORF">CDL15_Pgr020643</name>
</gene>